<dbReference type="AlphaFoldDB" id="A0AAE0KEJ4"/>
<reference evidence="3" key="2">
    <citation type="submission" date="2023-06" db="EMBL/GenBank/DDBJ databases">
        <authorList>
            <consortium name="Lawrence Berkeley National Laboratory"/>
            <person name="Haridas S."/>
            <person name="Hensen N."/>
            <person name="Bonometti L."/>
            <person name="Westerberg I."/>
            <person name="Brannstrom I.O."/>
            <person name="Guillou S."/>
            <person name="Cros-Aarteil S."/>
            <person name="Calhoun S."/>
            <person name="Kuo A."/>
            <person name="Mondo S."/>
            <person name="Pangilinan J."/>
            <person name="Riley R."/>
            <person name="LaButti K."/>
            <person name="Andreopoulos B."/>
            <person name="Lipzen A."/>
            <person name="Chen C."/>
            <person name="Yanf M."/>
            <person name="Daum C."/>
            <person name="Ng V."/>
            <person name="Clum A."/>
            <person name="Steindorff A."/>
            <person name="Ohm R."/>
            <person name="Martin F."/>
            <person name="Silar P."/>
            <person name="Natvig D."/>
            <person name="Lalanne C."/>
            <person name="Gautier V."/>
            <person name="Ament-velasquez S.L."/>
            <person name="Kruys A."/>
            <person name="Hutchinson M.I."/>
            <person name="Powell A.J."/>
            <person name="Barry K."/>
            <person name="Miller A.N."/>
            <person name="Grigoriev I.V."/>
            <person name="Debuchy R."/>
            <person name="Gladieux P."/>
            <person name="Thoren M.H."/>
            <person name="Johannesson H."/>
        </authorList>
    </citation>
    <scope>NUCLEOTIDE SEQUENCE</scope>
    <source>
        <strain evidence="3">CBS 232.78</strain>
    </source>
</reference>
<dbReference type="EMBL" id="JAULSW010000007">
    <property type="protein sequence ID" value="KAK3374551.1"/>
    <property type="molecule type" value="Genomic_DNA"/>
</dbReference>
<organism evidence="3 4">
    <name type="scientific">Podospora didyma</name>
    <dbReference type="NCBI Taxonomy" id="330526"/>
    <lineage>
        <taxon>Eukaryota</taxon>
        <taxon>Fungi</taxon>
        <taxon>Dikarya</taxon>
        <taxon>Ascomycota</taxon>
        <taxon>Pezizomycotina</taxon>
        <taxon>Sordariomycetes</taxon>
        <taxon>Sordariomycetidae</taxon>
        <taxon>Sordariales</taxon>
        <taxon>Podosporaceae</taxon>
        <taxon>Podospora</taxon>
    </lineage>
</organism>
<dbReference type="Pfam" id="PF24738">
    <property type="entry name" value="DUF7689"/>
    <property type="match status" value="1"/>
</dbReference>
<feature type="domain" description="DUF7689" evidence="2">
    <location>
        <begin position="64"/>
        <end position="187"/>
    </location>
</feature>
<feature type="region of interest" description="Disordered" evidence="1">
    <location>
        <begin position="211"/>
        <end position="335"/>
    </location>
</feature>
<dbReference type="Proteomes" id="UP001285441">
    <property type="component" value="Unassembled WGS sequence"/>
</dbReference>
<reference evidence="3" key="1">
    <citation type="journal article" date="2023" name="Mol. Phylogenet. Evol.">
        <title>Genome-scale phylogeny and comparative genomics of the fungal order Sordariales.</title>
        <authorList>
            <person name="Hensen N."/>
            <person name="Bonometti L."/>
            <person name="Westerberg I."/>
            <person name="Brannstrom I.O."/>
            <person name="Guillou S."/>
            <person name="Cros-Aarteil S."/>
            <person name="Calhoun S."/>
            <person name="Haridas S."/>
            <person name="Kuo A."/>
            <person name="Mondo S."/>
            <person name="Pangilinan J."/>
            <person name="Riley R."/>
            <person name="LaButti K."/>
            <person name="Andreopoulos B."/>
            <person name="Lipzen A."/>
            <person name="Chen C."/>
            <person name="Yan M."/>
            <person name="Daum C."/>
            <person name="Ng V."/>
            <person name="Clum A."/>
            <person name="Steindorff A."/>
            <person name="Ohm R.A."/>
            <person name="Martin F."/>
            <person name="Silar P."/>
            <person name="Natvig D.O."/>
            <person name="Lalanne C."/>
            <person name="Gautier V."/>
            <person name="Ament-Velasquez S.L."/>
            <person name="Kruys A."/>
            <person name="Hutchinson M.I."/>
            <person name="Powell A.J."/>
            <person name="Barry K."/>
            <person name="Miller A.N."/>
            <person name="Grigoriev I.V."/>
            <person name="Debuchy R."/>
            <person name="Gladieux P."/>
            <person name="Hiltunen Thoren M."/>
            <person name="Johannesson H."/>
        </authorList>
    </citation>
    <scope>NUCLEOTIDE SEQUENCE</scope>
    <source>
        <strain evidence="3">CBS 232.78</strain>
    </source>
</reference>
<feature type="compositionally biased region" description="Low complexity" evidence="1">
    <location>
        <begin position="280"/>
        <end position="322"/>
    </location>
</feature>
<dbReference type="InterPro" id="IPR056106">
    <property type="entry name" value="DUF7689"/>
</dbReference>
<accession>A0AAE0KEJ4</accession>
<evidence type="ECO:0000256" key="1">
    <source>
        <dbReference type="SAM" id="MobiDB-lite"/>
    </source>
</evidence>
<feature type="region of interest" description="Disordered" evidence="1">
    <location>
        <begin position="1"/>
        <end position="20"/>
    </location>
</feature>
<keyword evidence="4" id="KW-1185">Reference proteome</keyword>
<evidence type="ECO:0000313" key="4">
    <source>
        <dbReference type="Proteomes" id="UP001285441"/>
    </source>
</evidence>
<feature type="compositionally biased region" description="Low complexity" evidence="1">
    <location>
        <begin position="1"/>
        <end position="13"/>
    </location>
</feature>
<name>A0AAE0KEJ4_9PEZI</name>
<proteinExistence type="predicted"/>
<sequence length="481" mass="51629">MSIPRPSSRAGRPPSMPVPTPAVTALRDPTAGERAQNETGVDRFRHLATRGSFKCWDWRILPGATDKSFNCFAWSLGFTDRWVEGGSRAQMNRLYHHYMFVDCSTTPNEAEVELYDIPTAPAQLSRTIPASARNPQPRTISWANPRAVVLHAHRRDNPALDAPPGWGCSSKLAKEALIIHNRHALEDDIAWPGGNPAIRYGIIYQQWKRDPTRHPSFPGNEANDYPEAGHYPDDPVFEGGPGEFPAGHPGDTNGLNLSSGSGSNGASGSGTITGNQAGKTTTLASRTVTSSTRSSNGSSNSSSGSSTHSRSSSQTSVTSTASSKDKGKGKAATPSPFRAYSGKSYALANMPSYGKIPAPTTAAVKLAKAGYDATIKSQPTFEAAWAAWIKNWNATKSSNAAAATSIEGFEALRALGPKIVPLVVYKLASDPTAFVGTFLYNALETNKDYMVHPKDLLNYCVLQRQANLIVEMNGLRPAPKK</sequence>
<comment type="caution">
    <text evidence="3">The sequence shown here is derived from an EMBL/GenBank/DDBJ whole genome shotgun (WGS) entry which is preliminary data.</text>
</comment>
<evidence type="ECO:0000313" key="3">
    <source>
        <dbReference type="EMBL" id="KAK3374551.1"/>
    </source>
</evidence>
<protein>
    <recommendedName>
        <fullName evidence="2">DUF7689 domain-containing protein</fullName>
    </recommendedName>
</protein>
<gene>
    <name evidence="3" type="ORF">B0H63DRAFT_252940</name>
</gene>
<evidence type="ECO:0000259" key="2">
    <source>
        <dbReference type="Pfam" id="PF24738"/>
    </source>
</evidence>